<dbReference type="Proteomes" id="UP000287033">
    <property type="component" value="Unassembled WGS sequence"/>
</dbReference>
<dbReference type="GO" id="GO:0030215">
    <property type="term" value="F:semaphorin receptor binding"/>
    <property type="evidence" value="ECO:0007669"/>
    <property type="project" value="InterPro"/>
</dbReference>
<proteinExistence type="predicted"/>
<feature type="non-terminal residue" evidence="4">
    <location>
        <position position="98"/>
    </location>
</feature>
<gene>
    <name evidence="4" type="ORF">chiPu_0029352</name>
</gene>
<reference evidence="4 5" key="1">
    <citation type="journal article" date="2018" name="Nat. Ecol. Evol.">
        <title>Shark genomes provide insights into elasmobranch evolution and the origin of vertebrates.</title>
        <authorList>
            <person name="Hara Y"/>
            <person name="Yamaguchi K"/>
            <person name="Onimaru K"/>
            <person name="Kadota M"/>
            <person name="Koyanagi M"/>
            <person name="Keeley SD"/>
            <person name="Tatsumi K"/>
            <person name="Tanaka K"/>
            <person name="Motone F"/>
            <person name="Kageyama Y"/>
            <person name="Nozu R"/>
            <person name="Adachi N"/>
            <person name="Nishimura O"/>
            <person name="Nakagawa R"/>
            <person name="Tanegashima C"/>
            <person name="Kiyatake I"/>
            <person name="Matsumoto R"/>
            <person name="Murakumo K"/>
            <person name="Nishida K"/>
            <person name="Terakita A"/>
            <person name="Kuratani S"/>
            <person name="Sato K"/>
            <person name="Hyodo S Kuraku.S."/>
        </authorList>
    </citation>
    <scope>NUCLEOTIDE SEQUENCE [LARGE SCALE GENOMIC DNA]</scope>
</reference>
<dbReference type="Gene3D" id="2.130.10.10">
    <property type="entry name" value="YVTN repeat-like/Quinoprotein amine dehydrogenase"/>
    <property type="match status" value="1"/>
</dbReference>
<organism evidence="4 5">
    <name type="scientific">Chiloscyllium punctatum</name>
    <name type="common">Brownbanded bambooshark</name>
    <name type="synonym">Hemiscyllium punctatum</name>
    <dbReference type="NCBI Taxonomy" id="137246"/>
    <lineage>
        <taxon>Eukaryota</taxon>
        <taxon>Metazoa</taxon>
        <taxon>Chordata</taxon>
        <taxon>Craniata</taxon>
        <taxon>Vertebrata</taxon>
        <taxon>Chondrichthyes</taxon>
        <taxon>Elasmobranchii</taxon>
        <taxon>Galeomorphii</taxon>
        <taxon>Galeoidea</taxon>
        <taxon>Orectolobiformes</taxon>
        <taxon>Hemiscylliidae</taxon>
        <taxon>Chiloscyllium</taxon>
    </lineage>
</organism>
<dbReference type="GO" id="GO:0045499">
    <property type="term" value="F:chemorepellent activity"/>
    <property type="evidence" value="ECO:0007669"/>
    <property type="project" value="TreeGrafter"/>
</dbReference>
<dbReference type="PANTHER" id="PTHR11036">
    <property type="entry name" value="SEMAPHORIN"/>
    <property type="match status" value="1"/>
</dbReference>
<sequence>MDCNAPGQVSLSSQVTPWDLSVLQCPGGTFTPGMASTRDYPEDLVQFARTHPLMYNAVYPIRKRPLLVRSHASYEFTAIAVDQVDAVDGRYHVLFLGT</sequence>
<evidence type="ECO:0000256" key="2">
    <source>
        <dbReference type="PROSITE-ProRule" id="PRU00352"/>
    </source>
</evidence>
<dbReference type="PROSITE" id="PS51004">
    <property type="entry name" value="SEMA"/>
    <property type="match status" value="1"/>
</dbReference>
<dbReference type="InterPro" id="IPR015943">
    <property type="entry name" value="WD40/YVTN_repeat-like_dom_sf"/>
</dbReference>
<evidence type="ECO:0000313" key="4">
    <source>
        <dbReference type="EMBL" id="GCC45357.1"/>
    </source>
</evidence>
<dbReference type="Pfam" id="PF01403">
    <property type="entry name" value="Sema"/>
    <property type="match status" value="1"/>
</dbReference>
<dbReference type="PANTHER" id="PTHR11036:SF28">
    <property type="entry name" value="SEMA DOMAIN, IMMUNOGLOBULIN DOMAIN (IG), SHORT BASIC DOMAIN, SECRETED, (SEMAPHORIN) 3GA ISOFORM X1-RELATED"/>
    <property type="match status" value="1"/>
</dbReference>
<dbReference type="InterPro" id="IPR036352">
    <property type="entry name" value="Semap_dom_sf"/>
</dbReference>
<evidence type="ECO:0000313" key="5">
    <source>
        <dbReference type="Proteomes" id="UP000287033"/>
    </source>
</evidence>
<dbReference type="InterPro" id="IPR027231">
    <property type="entry name" value="Semaphorin"/>
</dbReference>
<keyword evidence="5" id="KW-1185">Reference proteome</keyword>
<name>A0A401TRT8_CHIPU</name>
<protein>
    <recommendedName>
        <fullName evidence="3">Sema domain-containing protein</fullName>
    </recommendedName>
</protein>
<dbReference type="AlphaFoldDB" id="A0A401TRT8"/>
<dbReference type="GO" id="GO:0001755">
    <property type="term" value="P:neural crest cell migration"/>
    <property type="evidence" value="ECO:0007669"/>
    <property type="project" value="TreeGrafter"/>
</dbReference>
<dbReference type="InterPro" id="IPR001627">
    <property type="entry name" value="Semap_dom"/>
</dbReference>
<accession>A0A401TRT8</accession>
<dbReference type="EMBL" id="BEZZ01154618">
    <property type="protein sequence ID" value="GCC45357.1"/>
    <property type="molecule type" value="Genomic_DNA"/>
</dbReference>
<dbReference type="GO" id="GO:0007411">
    <property type="term" value="P:axon guidance"/>
    <property type="evidence" value="ECO:0007669"/>
    <property type="project" value="TreeGrafter"/>
</dbReference>
<dbReference type="STRING" id="137246.A0A401TRT8"/>
<dbReference type="OrthoDB" id="9988752at2759"/>
<keyword evidence="1" id="KW-0325">Glycoprotein</keyword>
<dbReference type="OMA" id="HASYEFT"/>
<dbReference type="GO" id="GO:0071526">
    <property type="term" value="P:semaphorin-plexin signaling pathway"/>
    <property type="evidence" value="ECO:0007669"/>
    <property type="project" value="TreeGrafter"/>
</dbReference>
<evidence type="ECO:0000256" key="1">
    <source>
        <dbReference type="ARBA" id="ARBA00023180"/>
    </source>
</evidence>
<dbReference type="SUPFAM" id="SSF101912">
    <property type="entry name" value="Sema domain"/>
    <property type="match status" value="1"/>
</dbReference>
<dbReference type="GO" id="GO:0030335">
    <property type="term" value="P:positive regulation of cell migration"/>
    <property type="evidence" value="ECO:0007669"/>
    <property type="project" value="TreeGrafter"/>
</dbReference>
<feature type="domain" description="Sema" evidence="3">
    <location>
        <begin position="1"/>
        <end position="98"/>
    </location>
</feature>
<comment type="caution">
    <text evidence="2">Lacks conserved residue(s) required for the propagation of feature annotation.</text>
</comment>
<comment type="caution">
    <text evidence="4">The sequence shown here is derived from an EMBL/GenBank/DDBJ whole genome shotgun (WGS) entry which is preliminary data.</text>
</comment>
<dbReference type="GO" id="GO:0005886">
    <property type="term" value="C:plasma membrane"/>
    <property type="evidence" value="ECO:0007669"/>
    <property type="project" value="TreeGrafter"/>
</dbReference>
<evidence type="ECO:0000259" key="3">
    <source>
        <dbReference type="PROSITE" id="PS51004"/>
    </source>
</evidence>